<dbReference type="Proteomes" id="UP000267250">
    <property type="component" value="Chromosome"/>
</dbReference>
<dbReference type="EMBL" id="CP016379">
    <property type="protein sequence ID" value="AZR74293.1"/>
    <property type="molecule type" value="Genomic_DNA"/>
</dbReference>
<dbReference type="PANTHER" id="PTHR36111:SF2">
    <property type="entry name" value="INNER MEMBRANE PROTEIN"/>
    <property type="match status" value="1"/>
</dbReference>
<name>A0A3Q9HRS4_9FIRM</name>
<evidence type="ECO:0000256" key="1">
    <source>
        <dbReference type="SAM" id="Phobius"/>
    </source>
</evidence>
<evidence type="ECO:0000313" key="2">
    <source>
        <dbReference type="EMBL" id="AZR74293.1"/>
    </source>
</evidence>
<dbReference type="AlphaFoldDB" id="A0A3Q9HRS4"/>
<keyword evidence="3" id="KW-1185">Reference proteome</keyword>
<dbReference type="OrthoDB" id="9797976at2"/>
<reference evidence="2 3" key="1">
    <citation type="submission" date="2016-07" db="EMBL/GenBank/DDBJ databases">
        <title>Genome and transcriptome analysis of iron-reducing fermentative bacteria Anoxybacter fermentans.</title>
        <authorList>
            <person name="Zeng X."/>
            <person name="Shao Z."/>
        </authorList>
    </citation>
    <scope>NUCLEOTIDE SEQUENCE [LARGE SCALE GENOMIC DNA]</scope>
    <source>
        <strain evidence="2 3">DY22613</strain>
    </source>
</reference>
<feature type="transmembrane region" description="Helical" evidence="1">
    <location>
        <begin position="207"/>
        <end position="224"/>
    </location>
</feature>
<accession>A0A3Q9HRS4</accession>
<protein>
    <recommendedName>
        <fullName evidence="4">DUF554 domain-containing protein</fullName>
    </recommendedName>
</protein>
<dbReference type="Pfam" id="PF04474">
    <property type="entry name" value="DUF554"/>
    <property type="match status" value="1"/>
</dbReference>
<organism evidence="2 3">
    <name type="scientific">Anoxybacter fermentans</name>
    <dbReference type="NCBI Taxonomy" id="1323375"/>
    <lineage>
        <taxon>Bacteria</taxon>
        <taxon>Bacillati</taxon>
        <taxon>Bacillota</taxon>
        <taxon>Clostridia</taxon>
        <taxon>Halanaerobiales</taxon>
        <taxon>Anoxybacter</taxon>
    </lineage>
</organism>
<gene>
    <name evidence="2" type="ORF">BBF96_13305</name>
</gene>
<proteinExistence type="predicted"/>
<dbReference type="RefSeq" id="WP_127017650.1">
    <property type="nucleotide sequence ID" value="NZ_CP016379.1"/>
</dbReference>
<dbReference type="InterPro" id="IPR007563">
    <property type="entry name" value="DUF554"/>
</dbReference>
<feature type="transmembrane region" description="Helical" evidence="1">
    <location>
        <begin position="138"/>
        <end position="160"/>
    </location>
</feature>
<feature type="transmembrane region" description="Helical" evidence="1">
    <location>
        <begin position="95"/>
        <end position="118"/>
    </location>
</feature>
<dbReference type="PANTHER" id="PTHR36111">
    <property type="entry name" value="INNER MEMBRANE PROTEIN-RELATED"/>
    <property type="match status" value="1"/>
</dbReference>
<keyword evidence="1" id="KW-0812">Transmembrane</keyword>
<dbReference type="KEGG" id="aft:BBF96_13305"/>
<keyword evidence="1" id="KW-0472">Membrane</keyword>
<sequence>MIGTIVNAVAIIIGGLIGTILGHRFPDKIKNTVMQGLGLTILLVGSQMALRSKNILLVIFNIVIGGIIGEWIDIEKYLHRFGSWIESKFQNNKGNIANAFVRTSLIYCVGAMAIMGAIQDGLNNDPSTLFAKAMIDGFTAIAFAATMGFGVILSAIPVFIYQGAITIMASWIEVLVTSTTITEMTATGGLIVIGIGLNILEITKIKVGNLLPAIFIVVPLAYFFT</sequence>
<feature type="transmembrane region" description="Helical" evidence="1">
    <location>
        <begin position="55"/>
        <end position="74"/>
    </location>
</feature>
<feature type="transmembrane region" description="Helical" evidence="1">
    <location>
        <begin position="6"/>
        <end position="25"/>
    </location>
</feature>
<keyword evidence="1" id="KW-1133">Transmembrane helix</keyword>
<evidence type="ECO:0008006" key="4">
    <source>
        <dbReference type="Google" id="ProtNLM"/>
    </source>
</evidence>
<feature type="transmembrane region" description="Helical" evidence="1">
    <location>
        <begin position="172"/>
        <end position="195"/>
    </location>
</feature>
<feature type="transmembrane region" description="Helical" evidence="1">
    <location>
        <begin position="32"/>
        <end position="49"/>
    </location>
</feature>
<evidence type="ECO:0000313" key="3">
    <source>
        <dbReference type="Proteomes" id="UP000267250"/>
    </source>
</evidence>